<sequence length="453" mass="50888">MLVPGLGATASQTVLLLLPGILFCTETCAGSHSLRYFHTAVSRPERGDSRFISVGYVDDTQFVRFDSDAESPRMEPQAPWMDRVDQEYWDRETQGAKRDADDYRVDLRTLRSYYNQSAEGSHTLQKMYGCEVGPEGSFLRGYKQWGYDGEDYIALTEDLSSWVAADTAAQITQREWVKARKAEHHRAYLEGECMDWLLRHLEHGKETLQHAEPPKAHVTRHPVSKDQVTLRCWALGFYPKDISLTWQRDGQELTQELELVETRPEGNGTFQKWVAVMVPSGEEQNYMCHVEHEGLPEPRTLRWAPLSQTPPPNSKSPSIPILGVVAAVILLVAVLTGIAFVMWKAGRGGVRGNYTQAARGDSAQGSDSSLMVGKGETPGGLKWERWAEAEGTQQGPCLTVNPVCEQRAPLLVFIRTWVLCPVFVFTLESWCSCVTRLCFLLLCVPRSIPCLHV</sequence>
<dbReference type="AlphaFoldDB" id="H0VAL4"/>
<dbReference type="PRINTS" id="PR01638">
    <property type="entry name" value="MHCCLASSI"/>
</dbReference>
<comment type="subcellular location">
    <subcellularLocation>
        <location evidence="3">Endomembrane system</location>
    </subcellularLocation>
    <subcellularLocation>
        <location evidence="2">Endosome</location>
    </subcellularLocation>
    <subcellularLocation>
        <location evidence="4">Membrane</location>
        <topology evidence="4">Single-pass type I membrane protein</topology>
    </subcellularLocation>
</comment>
<dbReference type="PROSITE" id="PS00290">
    <property type="entry name" value="IG_MHC"/>
    <property type="match status" value="1"/>
</dbReference>
<feature type="transmembrane region" description="Helical" evidence="16">
    <location>
        <begin position="319"/>
        <end position="343"/>
    </location>
</feature>
<dbReference type="GO" id="GO:0042605">
    <property type="term" value="F:peptide antigen binding"/>
    <property type="evidence" value="ECO:0007669"/>
    <property type="project" value="TreeGrafter"/>
</dbReference>
<dbReference type="GO" id="GO:0005102">
    <property type="term" value="F:signaling receptor binding"/>
    <property type="evidence" value="ECO:0007669"/>
    <property type="project" value="TreeGrafter"/>
</dbReference>
<dbReference type="SMART" id="SM00407">
    <property type="entry name" value="IGc1"/>
    <property type="match status" value="1"/>
</dbReference>
<dbReference type="PANTHER" id="PTHR16675:SF251">
    <property type="entry name" value="HLA CLASS I HISTOCOMPATIBILITY ANTIGEN, C ALPHA CHAIN"/>
    <property type="match status" value="1"/>
</dbReference>
<dbReference type="SUPFAM" id="SSF48726">
    <property type="entry name" value="Immunoglobulin"/>
    <property type="match status" value="1"/>
</dbReference>
<dbReference type="EMBL" id="AAKN02057238">
    <property type="status" value="NOT_ANNOTATED_CDS"/>
    <property type="molecule type" value="Genomic_DNA"/>
</dbReference>
<evidence type="ECO:0000256" key="12">
    <source>
        <dbReference type="ARBA" id="ARBA00023136"/>
    </source>
</evidence>
<dbReference type="GO" id="GO:0009897">
    <property type="term" value="C:external side of plasma membrane"/>
    <property type="evidence" value="ECO:0007669"/>
    <property type="project" value="TreeGrafter"/>
</dbReference>
<evidence type="ECO:0000256" key="8">
    <source>
        <dbReference type="ARBA" id="ARBA00022753"/>
    </source>
</evidence>
<protein>
    <recommendedName>
        <fullName evidence="18">Ig-like domain-containing protein</fullName>
    </recommendedName>
</protein>
<dbReference type="Pfam" id="PF07654">
    <property type="entry name" value="C1-set"/>
    <property type="match status" value="1"/>
</dbReference>
<evidence type="ECO:0000256" key="5">
    <source>
        <dbReference type="ARBA" id="ARBA00006909"/>
    </source>
</evidence>
<dbReference type="VEuPathDB" id="HostDB:ENSCPOG00000001300"/>
<dbReference type="PROSITE" id="PS50835">
    <property type="entry name" value="IG_LIKE"/>
    <property type="match status" value="1"/>
</dbReference>
<reference evidence="19" key="2">
    <citation type="submission" date="2025-08" db="UniProtKB">
        <authorList>
            <consortium name="Ensembl"/>
        </authorList>
    </citation>
    <scope>IDENTIFICATION</scope>
    <source>
        <strain evidence="19">2N</strain>
    </source>
</reference>
<evidence type="ECO:0000256" key="7">
    <source>
        <dbReference type="ARBA" id="ARBA00022692"/>
    </source>
</evidence>
<dbReference type="FunFam" id="2.60.40.10:FF:000014">
    <property type="entry name" value="H-2 class I histocompatibility antigen, alpha chain"/>
    <property type="match status" value="1"/>
</dbReference>
<evidence type="ECO:0000256" key="3">
    <source>
        <dbReference type="ARBA" id="ARBA00004308"/>
    </source>
</evidence>
<dbReference type="Pfam" id="PF00129">
    <property type="entry name" value="MHC_I"/>
    <property type="match status" value="1"/>
</dbReference>
<dbReference type="eggNOG" id="ENOG502RQEK">
    <property type="taxonomic scope" value="Eukaryota"/>
</dbReference>
<evidence type="ECO:0000256" key="13">
    <source>
        <dbReference type="ARBA" id="ARBA00023180"/>
    </source>
</evidence>
<dbReference type="GO" id="GO:0002250">
    <property type="term" value="P:adaptive immune response"/>
    <property type="evidence" value="ECO:0007669"/>
    <property type="project" value="UniProtKB-KW"/>
</dbReference>
<dbReference type="InterPro" id="IPR003006">
    <property type="entry name" value="Ig/MHC_CS"/>
</dbReference>
<dbReference type="HOGENOM" id="CLU_047501_1_1_1"/>
<comment type="function">
    <text evidence="1">Involved in the presentation of foreign antigens to the immune system.</text>
</comment>
<feature type="domain" description="Ig-like" evidence="18">
    <location>
        <begin position="214"/>
        <end position="302"/>
    </location>
</feature>
<dbReference type="InterPro" id="IPR013783">
    <property type="entry name" value="Ig-like_fold"/>
</dbReference>
<dbReference type="GeneTree" id="ENSGT01120000271826"/>
<dbReference type="InterPro" id="IPR003597">
    <property type="entry name" value="Ig_C1-set"/>
</dbReference>
<dbReference type="GO" id="GO:0005615">
    <property type="term" value="C:extracellular space"/>
    <property type="evidence" value="ECO:0007669"/>
    <property type="project" value="TreeGrafter"/>
</dbReference>
<keyword evidence="20" id="KW-1185">Reference proteome</keyword>
<organism evidence="19 20">
    <name type="scientific">Cavia porcellus</name>
    <name type="common">Guinea pig</name>
    <dbReference type="NCBI Taxonomy" id="10141"/>
    <lineage>
        <taxon>Eukaryota</taxon>
        <taxon>Metazoa</taxon>
        <taxon>Chordata</taxon>
        <taxon>Craniata</taxon>
        <taxon>Vertebrata</taxon>
        <taxon>Euteleostomi</taxon>
        <taxon>Mammalia</taxon>
        <taxon>Eutheria</taxon>
        <taxon>Euarchontoglires</taxon>
        <taxon>Glires</taxon>
        <taxon>Rodentia</taxon>
        <taxon>Hystricomorpha</taxon>
        <taxon>Caviidae</taxon>
        <taxon>Cavia</taxon>
    </lineage>
</organism>
<dbReference type="InterPro" id="IPR036179">
    <property type="entry name" value="Ig-like_dom_sf"/>
</dbReference>
<dbReference type="InterPro" id="IPR037055">
    <property type="entry name" value="MHC_I-like_Ag-recog_sf"/>
</dbReference>
<feature type="signal peptide" evidence="17">
    <location>
        <begin position="1"/>
        <end position="30"/>
    </location>
</feature>
<dbReference type="CDD" id="cd07698">
    <property type="entry name" value="IgC1_MHC_I_alpha3"/>
    <property type="match status" value="1"/>
</dbReference>
<keyword evidence="6" id="KW-0490">MHC I</keyword>
<evidence type="ECO:0000256" key="17">
    <source>
        <dbReference type="SAM" id="SignalP"/>
    </source>
</evidence>
<evidence type="ECO:0000256" key="10">
    <source>
        <dbReference type="ARBA" id="ARBA00022989"/>
    </source>
</evidence>
<dbReference type="InParanoid" id="H0VAL4"/>
<evidence type="ECO:0000259" key="18">
    <source>
        <dbReference type="PROSITE" id="PS50835"/>
    </source>
</evidence>
<evidence type="ECO:0000256" key="14">
    <source>
        <dbReference type="ARBA" id="ARBA00023319"/>
    </source>
</evidence>
<dbReference type="InterPro" id="IPR011161">
    <property type="entry name" value="MHC_I-like_Ag-recog"/>
</dbReference>
<dbReference type="FunCoup" id="H0VAL4">
    <property type="interactions" value="959"/>
</dbReference>
<dbReference type="InterPro" id="IPR001039">
    <property type="entry name" value="MHC_I_a_a1/a2"/>
</dbReference>
<evidence type="ECO:0000256" key="6">
    <source>
        <dbReference type="ARBA" id="ARBA00022451"/>
    </source>
</evidence>
<dbReference type="Gene3D" id="2.60.40.10">
    <property type="entry name" value="Immunoglobulins"/>
    <property type="match status" value="1"/>
</dbReference>
<reference evidence="20" key="1">
    <citation type="journal article" date="2011" name="Nature">
        <title>A high-resolution map of human evolutionary constraint using 29 mammals.</title>
        <authorList>
            <person name="Lindblad-Toh K."/>
            <person name="Garber M."/>
            <person name="Zuk O."/>
            <person name="Lin M.F."/>
            <person name="Parker B.J."/>
            <person name="Washietl S."/>
            <person name="Kheradpour P."/>
            <person name="Ernst J."/>
            <person name="Jordan G."/>
            <person name="Mauceli E."/>
            <person name="Ward L.D."/>
            <person name="Lowe C.B."/>
            <person name="Holloway A.K."/>
            <person name="Clamp M."/>
            <person name="Gnerre S."/>
            <person name="Alfoldi J."/>
            <person name="Beal K."/>
            <person name="Chang J."/>
            <person name="Clawson H."/>
            <person name="Cuff J."/>
            <person name="Di Palma F."/>
            <person name="Fitzgerald S."/>
            <person name="Flicek P."/>
            <person name="Guttman M."/>
            <person name="Hubisz M.J."/>
            <person name="Jaffe D.B."/>
            <person name="Jungreis I."/>
            <person name="Kent W.J."/>
            <person name="Kostka D."/>
            <person name="Lara M."/>
            <person name="Martins A.L."/>
            <person name="Massingham T."/>
            <person name="Moltke I."/>
            <person name="Raney B.J."/>
            <person name="Rasmussen M.D."/>
            <person name="Robinson J."/>
            <person name="Stark A."/>
            <person name="Vilella A.J."/>
            <person name="Wen J."/>
            <person name="Xie X."/>
            <person name="Zody M.C."/>
            <person name="Baldwin J."/>
            <person name="Bloom T."/>
            <person name="Chin C.W."/>
            <person name="Heiman D."/>
            <person name="Nicol R."/>
            <person name="Nusbaum C."/>
            <person name="Young S."/>
            <person name="Wilkinson J."/>
            <person name="Worley K.C."/>
            <person name="Kovar C.L."/>
            <person name="Muzny D.M."/>
            <person name="Gibbs R.A."/>
            <person name="Cree A."/>
            <person name="Dihn H.H."/>
            <person name="Fowler G."/>
            <person name="Jhangiani S."/>
            <person name="Joshi V."/>
            <person name="Lee S."/>
            <person name="Lewis L.R."/>
            <person name="Nazareth L.V."/>
            <person name="Okwuonu G."/>
            <person name="Santibanez J."/>
            <person name="Warren W.C."/>
            <person name="Mardis E.R."/>
            <person name="Weinstock G.M."/>
            <person name="Wilson R.K."/>
            <person name="Delehaunty K."/>
            <person name="Dooling D."/>
            <person name="Fronik C."/>
            <person name="Fulton L."/>
            <person name="Fulton B."/>
            <person name="Graves T."/>
            <person name="Minx P."/>
            <person name="Sodergren E."/>
            <person name="Birney E."/>
            <person name="Margulies E.H."/>
            <person name="Herrero J."/>
            <person name="Green E.D."/>
            <person name="Haussler D."/>
            <person name="Siepel A."/>
            <person name="Goldman N."/>
            <person name="Pollard K.S."/>
            <person name="Pedersen J.S."/>
            <person name="Lander E.S."/>
            <person name="Kellis M."/>
        </authorList>
    </citation>
    <scope>NUCLEOTIDE SEQUENCE [LARGE SCALE GENOMIC DNA]</scope>
    <source>
        <strain evidence="20">2N</strain>
    </source>
</reference>
<dbReference type="GO" id="GO:0001916">
    <property type="term" value="P:positive regulation of T cell mediated cytotoxicity"/>
    <property type="evidence" value="ECO:0007669"/>
    <property type="project" value="TreeGrafter"/>
</dbReference>
<evidence type="ECO:0000256" key="15">
    <source>
        <dbReference type="RuleBase" id="RU004439"/>
    </source>
</evidence>
<dbReference type="FunFam" id="3.30.500.10:FF:000001">
    <property type="entry name" value="H-2 class I histocompatibility antigen, alpha chain"/>
    <property type="match status" value="1"/>
</dbReference>
<keyword evidence="10 16" id="KW-1133">Transmembrane helix</keyword>
<dbReference type="Bgee" id="ENSCPOG00000001300">
    <property type="expression patterns" value="Expressed in adult mammalian kidney and 12 other cell types or tissues"/>
</dbReference>
<evidence type="ECO:0000256" key="1">
    <source>
        <dbReference type="ARBA" id="ARBA00002297"/>
    </source>
</evidence>
<dbReference type="Pfam" id="PF06623">
    <property type="entry name" value="MHC_I_C"/>
    <property type="match status" value="1"/>
</dbReference>
<evidence type="ECO:0000256" key="4">
    <source>
        <dbReference type="ARBA" id="ARBA00004479"/>
    </source>
</evidence>
<dbReference type="InterPro" id="IPR010579">
    <property type="entry name" value="MHC_I_a_C"/>
</dbReference>
<keyword evidence="9" id="KW-0391">Immunity</keyword>
<dbReference type="GO" id="GO:0002486">
    <property type="term" value="P:antigen processing and presentation of endogenous peptide antigen via MHC class I via ER pathway, TAP-independent"/>
    <property type="evidence" value="ECO:0007669"/>
    <property type="project" value="TreeGrafter"/>
</dbReference>
<dbReference type="InterPro" id="IPR007110">
    <property type="entry name" value="Ig-like_dom"/>
</dbReference>
<evidence type="ECO:0000313" key="19">
    <source>
        <dbReference type="Ensembl" id="ENSCPOP00000006900.3"/>
    </source>
</evidence>
<proteinExistence type="inferred from homology"/>
<name>H0VAL4_CAVPO</name>
<keyword evidence="8" id="KW-0967">Endosome</keyword>
<dbReference type="STRING" id="10141.ENSCPOP00000006900"/>
<dbReference type="Gene3D" id="3.30.500.10">
    <property type="entry name" value="MHC class I-like antigen recognition-like"/>
    <property type="match status" value="1"/>
</dbReference>
<dbReference type="Proteomes" id="UP000005447">
    <property type="component" value="Unassembled WGS sequence"/>
</dbReference>
<dbReference type="InterPro" id="IPR050208">
    <property type="entry name" value="MHC_class-I_related"/>
</dbReference>
<dbReference type="InterPro" id="IPR011162">
    <property type="entry name" value="MHC_I/II-like_Ag-recog"/>
</dbReference>
<keyword evidence="12 16" id="KW-0472">Membrane</keyword>
<dbReference type="GO" id="GO:0042612">
    <property type="term" value="C:MHC class I protein complex"/>
    <property type="evidence" value="ECO:0007669"/>
    <property type="project" value="UniProtKB-KW"/>
</dbReference>
<feature type="chain" id="PRO_5012361721" description="Ig-like domain-containing protein" evidence="17">
    <location>
        <begin position="31"/>
        <end position="453"/>
    </location>
</feature>
<dbReference type="GO" id="GO:0030670">
    <property type="term" value="C:phagocytic vesicle membrane"/>
    <property type="evidence" value="ECO:0007669"/>
    <property type="project" value="UniProtKB-ARBA"/>
</dbReference>
<reference evidence="19" key="3">
    <citation type="submission" date="2025-09" db="UniProtKB">
        <authorList>
            <consortium name="Ensembl"/>
        </authorList>
    </citation>
    <scope>IDENTIFICATION</scope>
    <source>
        <strain evidence="19">2N</strain>
    </source>
</reference>
<evidence type="ECO:0000313" key="20">
    <source>
        <dbReference type="Proteomes" id="UP000005447"/>
    </source>
</evidence>
<evidence type="ECO:0000256" key="9">
    <source>
        <dbReference type="ARBA" id="ARBA00022859"/>
    </source>
</evidence>
<keyword evidence="13" id="KW-0325">Glycoprotein</keyword>
<evidence type="ECO:0000256" key="11">
    <source>
        <dbReference type="ARBA" id="ARBA00023130"/>
    </source>
</evidence>
<comment type="similarity">
    <text evidence="5 15">Belongs to the MHC class I family.</text>
</comment>
<keyword evidence="11" id="KW-1064">Adaptive immunity</keyword>
<dbReference type="SUPFAM" id="SSF54452">
    <property type="entry name" value="MHC antigen-recognition domain"/>
    <property type="match status" value="1"/>
</dbReference>
<dbReference type="OMA" id="WIEQEEP"/>
<dbReference type="GO" id="GO:0002476">
    <property type="term" value="P:antigen processing and presentation of endogenous peptide antigen via MHC class Ib"/>
    <property type="evidence" value="ECO:0007669"/>
    <property type="project" value="TreeGrafter"/>
</dbReference>
<dbReference type="Ensembl" id="ENSCPOT00000007732.3">
    <property type="protein sequence ID" value="ENSCPOP00000006900.3"/>
    <property type="gene ID" value="ENSCPOG00000001300.4"/>
</dbReference>
<keyword evidence="17" id="KW-0732">Signal</keyword>
<evidence type="ECO:0000256" key="16">
    <source>
        <dbReference type="SAM" id="Phobius"/>
    </source>
</evidence>
<keyword evidence="14" id="KW-0393">Immunoglobulin domain</keyword>
<dbReference type="PANTHER" id="PTHR16675">
    <property type="entry name" value="MHC CLASS I-RELATED"/>
    <property type="match status" value="1"/>
</dbReference>
<dbReference type="GO" id="GO:0098553">
    <property type="term" value="C:lumenal side of endoplasmic reticulum membrane"/>
    <property type="evidence" value="ECO:0007669"/>
    <property type="project" value="UniProtKB-ARBA"/>
</dbReference>
<keyword evidence="7 16" id="KW-0812">Transmembrane</keyword>
<evidence type="ECO:0000256" key="2">
    <source>
        <dbReference type="ARBA" id="ARBA00004177"/>
    </source>
</evidence>
<dbReference type="GO" id="GO:0005768">
    <property type="term" value="C:endosome"/>
    <property type="evidence" value="ECO:0007669"/>
    <property type="project" value="UniProtKB-SubCell"/>
</dbReference>
<accession>H0VAL4</accession>